<feature type="transmembrane region" description="Helical" evidence="2">
    <location>
        <begin position="94"/>
        <end position="114"/>
    </location>
</feature>
<keyword evidence="2" id="KW-0812">Transmembrane</keyword>
<dbReference type="EMBL" id="JAAVVK010000002">
    <property type="protein sequence ID" value="NKE38527.1"/>
    <property type="molecule type" value="Genomic_DNA"/>
</dbReference>
<dbReference type="Proteomes" id="UP000584587">
    <property type="component" value="Unassembled WGS sequence"/>
</dbReference>
<dbReference type="RefSeq" id="WP_168105009.1">
    <property type="nucleotide sequence ID" value="NZ_CP051215.1"/>
</dbReference>
<organism evidence="3 4">
    <name type="scientific">Spiroplasma platyhelix PALS-1</name>
    <dbReference type="NCBI Taxonomy" id="1276218"/>
    <lineage>
        <taxon>Bacteria</taxon>
        <taxon>Bacillati</taxon>
        <taxon>Mycoplasmatota</taxon>
        <taxon>Mollicutes</taxon>
        <taxon>Entomoplasmatales</taxon>
        <taxon>Spiroplasmataceae</taxon>
        <taxon>Spiroplasma</taxon>
    </lineage>
</organism>
<evidence type="ECO:0000256" key="1">
    <source>
        <dbReference type="SAM" id="MobiDB-lite"/>
    </source>
</evidence>
<reference evidence="3 4" key="1">
    <citation type="submission" date="2020-04" db="EMBL/GenBank/DDBJ databases">
        <title>Complete genome sequence of Spiroplasma platyhelix ATCC 51748, an insect isolate.</title>
        <authorList>
            <person name="Green E.A."/>
            <person name="Klassen J.L."/>
        </authorList>
    </citation>
    <scope>NUCLEOTIDE SEQUENCE [LARGE SCALE GENOMIC DNA]</scope>
    <source>
        <strain evidence="3 4">PALS-1</strain>
    </source>
</reference>
<dbReference type="AlphaFoldDB" id="A0A846U4Z3"/>
<protein>
    <submittedName>
        <fullName evidence="3">Uncharacterized protein</fullName>
    </submittedName>
</protein>
<keyword evidence="4" id="KW-1185">Reference proteome</keyword>
<sequence length="119" mass="13759">MIDKQGINDNTTNSNNTDIGNNKNNRSTEKNIDKNNSITITDNKGDVKIDQSKKSFGRKILENIQDNFLLYALLIYAIWMLTTILMSITKVMPWWGTLIMILLPFTYWFIIELIKAIKS</sequence>
<comment type="caution">
    <text evidence="3">The sequence shown here is derived from an EMBL/GenBank/DDBJ whole genome shotgun (WGS) entry which is preliminary data.</text>
</comment>
<gene>
    <name evidence="3" type="ORF">HER12_02010</name>
</gene>
<name>A0A846U4Z3_9MOLU</name>
<feature type="transmembrane region" description="Helical" evidence="2">
    <location>
        <begin position="68"/>
        <end position="88"/>
    </location>
</feature>
<accession>A0A846U4Z3</accession>
<evidence type="ECO:0000313" key="4">
    <source>
        <dbReference type="Proteomes" id="UP000584587"/>
    </source>
</evidence>
<keyword evidence="2" id="KW-1133">Transmembrane helix</keyword>
<feature type="compositionally biased region" description="Low complexity" evidence="1">
    <location>
        <begin position="7"/>
        <end position="25"/>
    </location>
</feature>
<evidence type="ECO:0000256" key="2">
    <source>
        <dbReference type="SAM" id="Phobius"/>
    </source>
</evidence>
<feature type="region of interest" description="Disordered" evidence="1">
    <location>
        <begin position="1"/>
        <end position="37"/>
    </location>
</feature>
<proteinExistence type="predicted"/>
<evidence type="ECO:0000313" key="3">
    <source>
        <dbReference type="EMBL" id="NKE38527.1"/>
    </source>
</evidence>
<keyword evidence="2" id="KW-0472">Membrane</keyword>